<feature type="transmembrane region" description="Helical" evidence="1">
    <location>
        <begin position="140"/>
        <end position="163"/>
    </location>
</feature>
<dbReference type="VEuPathDB" id="FungiDB:ASPBRDRAFT_292366"/>
<dbReference type="OrthoDB" id="5427664at2759"/>
<dbReference type="Proteomes" id="UP000184499">
    <property type="component" value="Unassembled WGS sequence"/>
</dbReference>
<dbReference type="PANTHER" id="PTHR37577:SF1">
    <property type="entry name" value="INTEGRAL MEMBRANE PROTEIN"/>
    <property type="match status" value="1"/>
</dbReference>
<dbReference type="AlphaFoldDB" id="A0A1L9UBM3"/>
<feature type="transmembrane region" description="Helical" evidence="1">
    <location>
        <begin position="228"/>
        <end position="247"/>
    </location>
</feature>
<sequence>MSTSWTYNCSGPRPEWIVNSDITGIGVVLSYTITAGLVVVVLSLYYLVAYDPCYDPFWGSRRQNALRAFYPNPVDERILEVVRRTVMACLGAFGYNSTNHTNFEKAFIKTITAFSDMQLLAGYSIMISGFSQLGSGLQVFYWQAVVGLTWFSTLTHLSCLTVLRHHLYIHPSERTWRLAAMAILCVLLAIGLGFTGNYDWSLSGGDRPHFDDAAICYIRIKPLFGQSFYLMLLSILLITFSFVVRMVKLHRVLSVDIFAKARVRFSRWTFTCLRIVHDWSDAAAQPPKLKCMLCYYPLLAANLSAALLIDGWASVFMEASHPSSLPAFRALSDNFGPGLLGSRSLFLGCLSLDCHI</sequence>
<proteinExistence type="predicted"/>
<reference evidence="3" key="1">
    <citation type="journal article" date="2017" name="Genome Biol.">
        <title>Comparative genomics reveals high biological diversity and specific adaptations in the industrially and medically important fungal genus Aspergillus.</title>
        <authorList>
            <person name="de Vries R.P."/>
            <person name="Riley R."/>
            <person name="Wiebenga A."/>
            <person name="Aguilar-Osorio G."/>
            <person name="Amillis S."/>
            <person name="Uchima C.A."/>
            <person name="Anderluh G."/>
            <person name="Asadollahi M."/>
            <person name="Askin M."/>
            <person name="Barry K."/>
            <person name="Battaglia E."/>
            <person name="Bayram O."/>
            <person name="Benocci T."/>
            <person name="Braus-Stromeyer S.A."/>
            <person name="Caldana C."/>
            <person name="Canovas D."/>
            <person name="Cerqueira G.C."/>
            <person name="Chen F."/>
            <person name="Chen W."/>
            <person name="Choi C."/>
            <person name="Clum A."/>
            <person name="Dos Santos R.A."/>
            <person name="Damasio A.R."/>
            <person name="Diallinas G."/>
            <person name="Emri T."/>
            <person name="Fekete E."/>
            <person name="Flipphi M."/>
            <person name="Freyberg S."/>
            <person name="Gallo A."/>
            <person name="Gournas C."/>
            <person name="Habgood R."/>
            <person name="Hainaut M."/>
            <person name="Harispe M.L."/>
            <person name="Henrissat B."/>
            <person name="Hilden K.S."/>
            <person name="Hope R."/>
            <person name="Hossain A."/>
            <person name="Karabika E."/>
            <person name="Karaffa L."/>
            <person name="Karanyi Z."/>
            <person name="Krasevec N."/>
            <person name="Kuo A."/>
            <person name="Kusch H."/>
            <person name="LaButti K."/>
            <person name="Lagendijk E.L."/>
            <person name="Lapidus A."/>
            <person name="Levasseur A."/>
            <person name="Lindquist E."/>
            <person name="Lipzen A."/>
            <person name="Logrieco A.F."/>
            <person name="MacCabe A."/>
            <person name="Maekelae M.R."/>
            <person name="Malavazi I."/>
            <person name="Melin P."/>
            <person name="Meyer V."/>
            <person name="Mielnichuk N."/>
            <person name="Miskei M."/>
            <person name="Molnar A.P."/>
            <person name="Mule G."/>
            <person name="Ngan C.Y."/>
            <person name="Orejas M."/>
            <person name="Orosz E."/>
            <person name="Ouedraogo J.P."/>
            <person name="Overkamp K.M."/>
            <person name="Park H.-S."/>
            <person name="Perrone G."/>
            <person name="Piumi F."/>
            <person name="Punt P.J."/>
            <person name="Ram A.F."/>
            <person name="Ramon A."/>
            <person name="Rauscher S."/>
            <person name="Record E."/>
            <person name="Riano-Pachon D.M."/>
            <person name="Robert V."/>
            <person name="Roehrig J."/>
            <person name="Ruller R."/>
            <person name="Salamov A."/>
            <person name="Salih N.S."/>
            <person name="Samson R.A."/>
            <person name="Sandor E."/>
            <person name="Sanguinetti M."/>
            <person name="Schuetze T."/>
            <person name="Sepcic K."/>
            <person name="Shelest E."/>
            <person name="Sherlock G."/>
            <person name="Sophianopoulou V."/>
            <person name="Squina F.M."/>
            <person name="Sun H."/>
            <person name="Susca A."/>
            <person name="Todd R.B."/>
            <person name="Tsang A."/>
            <person name="Unkles S.E."/>
            <person name="van de Wiele N."/>
            <person name="van Rossen-Uffink D."/>
            <person name="Oliveira J.V."/>
            <person name="Vesth T.C."/>
            <person name="Visser J."/>
            <person name="Yu J.-H."/>
            <person name="Zhou M."/>
            <person name="Andersen M.R."/>
            <person name="Archer D.B."/>
            <person name="Baker S.E."/>
            <person name="Benoit I."/>
            <person name="Brakhage A.A."/>
            <person name="Braus G.H."/>
            <person name="Fischer R."/>
            <person name="Frisvad J.C."/>
            <person name="Goldman G.H."/>
            <person name="Houbraken J."/>
            <person name="Oakley B."/>
            <person name="Pocsi I."/>
            <person name="Scazzocchio C."/>
            <person name="Seiboth B."/>
            <person name="vanKuyk P.A."/>
            <person name="Wortman J."/>
            <person name="Dyer P.S."/>
            <person name="Grigoriev I.V."/>
        </authorList>
    </citation>
    <scope>NUCLEOTIDE SEQUENCE [LARGE SCALE GENOMIC DNA]</scope>
    <source>
        <strain evidence="3">CBS 101740 / IMI 381727 / IBT 21946</strain>
    </source>
</reference>
<dbReference type="RefSeq" id="XP_067476297.1">
    <property type="nucleotide sequence ID" value="XM_067622634.1"/>
</dbReference>
<accession>A0A1L9UBM3</accession>
<evidence type="ECO:0000256" key="1">
    <source>
        <dbReference type="SAM" id="Phobius"/>
    </source>
</evidence>
<organism evidence="2 3">
    <name type="scientific">Aspergillus brasiliensis (strain CBS 101740 / IMI 381727 / IBT 21946)</name>
    <dbReference type="NCBI Taxonomy" id="767769"/>
    <lineage>
        <taxon>Eukaryota</taxon>
        <taxon>Fungi</taxon>
        <taxon>Dikarya</taxon>
        <taxon>Ascomycota</taxon>
        <taxon>Pezizomycotina</taxon>
        <taxon>Eurotiomycetes</taxon>
        <taxon>Eurotiomycetidae</taxon>
        <taxon>Eurotiales</taxon>
        <taxon>Aspergillaceae</taxon>
        <taxon>Aspergillus</taxon>
        <taxon>Aspergillus subgen. Circumdati</taxon>
    </lineage>
</organism>
<keyword evidence="1" id="KW-0812">Transmembrane</keyword>
<evidence type="ECO:0000313" key="2">
    <source>
        <dbReference type="EMBL" id="OJJ69048.1"/>
    </source>
</evidence>
<dbReference type="GeneID" id="93575122"/>
<protein>
    <submittedName>
        <fullName evidence="2">Uncharacterized protein</fullName>
    </submittedName>
</protein>
<dbReference type="InterPro" id="IPR053018">
    <property type="entry name" value="Elsinochrome_Biosynth-Asso"/>
</dbReference>
<dbReference type="EMBL" id="KV878689">
    <property type="protein sequence ID" value="OJJ69048.1"/>
    <property type="molecule type" value="Genomic_DNA"/>
</dbReference>
<feature type="transmembrane region" description="Helical" evidence="1">
    <location>
        <begin position="175"/>
        <end position="194"/>
    </location>
</feature>
<dbReference type="STRING" id="767769.A0A1L9UBM3"/>
<dbReference type="OMA" id="FHWMVIV"/>
<evidence type="ECO:0000313" key="3">
    <source>
        <dbReference type="Proteomes" id="UP000184499"/>
    </source>
</evidence>
<keyword evidence="3" id="KW-1185">Reference proteome</keyword>
<feature type="transmembrane region" description="Helical" evidence="1">
    <location>
        <begin position="22"/>
        <end position="48"/>
    </location>
</feature>
<keyword evidence="1" id="KW-0472">Membrane</keyword>
<keyword evidence="1" id="KW-1133">Transmembrane helix</keyword>
<gene>
    <name evidence="2" type="ORF">ASPBRDRAFT_292366</name>
</gene>
<dbReference type="PANTHER" id="PTHR37577">
    <property type="entry name" value="INTEGRAL MEMBRANE PROTEIN"/>
    <property type="match status" value="1"/>
</dbReference>
<name>A0A1L9UBM3_ASPBC</name>